<evidence type="ECO:0000259" key="5">
    <source>
        <dbReference type="Pfam" id="PF02826"/>
    </source>
</evidence>
<dbReference type="PANTHER" id="PTHR42789">
    <property type="entry name" value="D-ISOMER SPECIFIC 2-HYDROXYACID DEHYDROGENASE FAMILY PROTEIN (AFU_ORTHOLOGUE AFUA_6G10090)"/>
    <property type="match status" value="1"/>
</dbReference>
<protein>
    <submittedName>
        <fullName evidence="6">Oxidoreductase</fullName>
    </submittedName>
</protein>
<evidence type="ECO:0000313" key="7">
    <source>
        <dbReference type="Proteomes" id="UP001165287"/>
    </source>
</evidence>
<dbReference type="InterPro" id="IPR050857">
    <property type="entry name" value="D-2-hydroxyacid_DH"/>
</dbReference>
<evidence type="ECO:0000313" key="6">
    <source>
        <dbReference type="EMBL" id="MBZ5752091.1"/>
    </source>
</evidence>
<comment type="caution">
    <text evidence="6">The sequence shown here is derived from an EMBL/GenBank/DDBJ whole genome shotgun (WGS) entry which is preliminary data.</text>
</comment>
<gene>
    <name evidence="6" type="ORF">K9V48_18005</name>
</gene>
<keyword evidence="3" id="KW-0520">NAD</keyword>
<dbReference type="PROSITE" id="PS00065">
    <property type="entry name" value="D_2_HYDROXYACID_DH_1"/>
    <property type="match status" value="1"/>
</dbReference>
<dbReference type="EMBL" id="JAIQUM010000046">
    <property type="protein sequence ID" value="MBZ5752091.1"/>
    <property type="molecule type" value="Genomic_DNA"/>
</dbReference>
<dbReference type="Gene3D" id="3.40.50.720">
    <property type="entry name" value="NAD(P)-binding Rossmann-like Domain"/>
    <property type="match status" value="2"/>
</dbReference>
<accession>A0ABS7UUV4</accession>
<evidence type="ECO:0000256" key="3">
    <source>
        <dbReference type="ARBA" id="ARBA00023027"/>
    </source>
</evidence>
<evidence type="ECO:0000256" key="1">
    <source>
        <dbReference type="ARBA" id="ARBA00005854"/>
    </source>
</evidence>
<comment type="similarity">
    <text evidence="1">Belongs to the D-isomer specific 2-hydroxyacid dehydrogenase family.</text>
</comment>
<keyword evidence="4" id="KW-0175">Coiled coil</keyword>
<dbReference type="PANTHER" id="PTHR42789:SF1">
    <property type="entry name" value="D-ISOMER SPECIFIC 2-HYDROXYACID DEHYDROGENASE FAMILY PROTEIN (AFU_ORTHOLOGUE AFUA_6G10090)"/>
    <property type="match status" value="1"/>
</dbReference>
<dbReference type="Pfam" id="PF02826">
    <property type="entry name" value="2-Hacid_dh_C"/>
    <property type="match status" value="1"/>
</dbReference>
<dbReference type="SUPFAM" id="SSF52283">
    <property type="entry name" value="Formate/glycerate dehydrogenase catalytic domain-like"/>
    <property type="match status" value="1"/>
</dbReference>
<proteinExistence type="inferred from homology"/>
<reference evidence="6" key="1">
    <citation type="submission" date="2024-05" db="EMBL/GenBank/DDBJ databases">
        <title>Metabacillus sp. nov., isolated from the rhizosphere soil of tomato plants.</title>
        <authorList>
            <person name="Ma R."/>
        </authorList>
    </citation>
    <scope>NUCLEOTIDE SEQUENCE</scope>
    <source>
        <strain evidence="6">DBTR6</strain>
    </source>
</reference>
<dbReference type="SUPFAM" id="SSF51735">
    <property type="entry name" value="NAD(P)-binding Rossmann-fold domains"/>
    <property type="match status" value="1"/>
</dbReference>
<dbReference type="InterPro" id="IPR006140">
    <property type="entry name" value="D-isomer_DH_NAD-bd"/>
</dbReference>
<keyword evidence="2" id="KW-0560">Oxidoreductase</keyword>
<evidence type="ECO:0000256" key="2">
    <source>
        <dbReference type="ARBA" id="ARBA00023002"/>
    </source>
</evidence>
<evidence type="ECO:0000256" key="4">
    <source>
        <dbReference type="SAM" id="Coils"/>
    </source>
</evidence>
<feature type="domain" description="D-isomer specific 2-hydroxyacid dehydrogenase NAD-binding" evidence="5">
    <location>
        <begin position="133"/>
        <end position="307"/>
    </location>
</feature>
<dbReference type="InterPro" id="IPR036291">
    <property type="entry name" value="NAD(P)-bd_dom_sf"/>
</dbReference>
<dbReference type="RefSeq" id="WP_224140519.1">
    <property type="nucleotide sequence ID" value="NZ_JAIQUM010000046.1"/>
</dbReference>
<organism evidence="6 7">
    <name type="scientific">Metabacillus rhizolycopersici</name>
    <dbReference type="NCBI Taxonomy" id="2875709"/>
    <lineage>
        <taxon>Bacteria</taxon>
        <taxon>Bacillati</taxon>
        <taxon>Bacillota</taxon>
        <taxon>Bacilli</taxon>
        <taxon>Bacillales</taxon>
        <taxon>Bacillaceae</taxon>
        <taxon>Metabacillus</taxon>
    </lineage>
</organism>
<keyword evidence="7" id="KW-1185">Reference proteome</keyword>
<dbReference type="InterPro" id="IPR029752">
    <property type="entry name" value="D-isomer_DH_CS1"/>
</dbReference>
<dbReference type="Proteomes" id="UP001165287">
    <property type="component" value="Unassembled WGS sequence"/>
</dbReference>
<feature type="coiled-coil region" evidence="4">
    <location>
        <begin position="33"/>
        <end position="60"/>
    </location>
</feature>
<name>A0ABS7UUV4_9BACI</name>
<sequence length="338" mass="37899">MKCLAISDLFITKDMMEDGLVELRNQGVEITIKEWLHEDLEALQRDNIKLEQEGSEAIALPAEILDGIEDYDIIITQFAPIGKQVIDKSNNLKILGVLRAGIENVNYRYAEEKGTKVFNTPGRSNTSVSEFTVGLILSEIRNISRGNYYLKNGKWEKNYPNGILSPELKESTIGIIGYGAIGQRVADLLRPFGGRIIFFDDYFKGEAEDTQVDLDTLVREADIISMHYRLTEQTKHMLNKVHFEKMKKTAVVINSARSGLINERDLIEALQEKVIAGAAVDVYDQEPLPQDHPYLQLGNITITPHIAGSTIGNFANSPKILAKRIIQEISNLAIKRGE</sequence>